<dbReference type="AlphaFoldDB" id="A0AAE3JJG1"/>
<dbReference type="RefSeq" id="WP_230756729.1">
    <property type="nucleotide sequence ID" value="NZ_JAINWA010000003.1"/>
</dbReference>
<keyword evidence="3" id="KW-0732">Signal</keyword>
<reference evidence="5" key="1">
    <citation type="submission" date="2021-08" db="EMBL/GenBank/DDBJ databases">
        <title>Comparative analyses of Brucepasteria parasyntrophica and Teretinema zuelzerae.</title>
        <authorList>
            <person name="Song Y."/>
            <person name="Brune A."/>
        </authorList>
    </citation>
    <scope>NUCLEOTIDE SEQUENCE</scope>
    <source>
        <strain evidence="5">DSM 1903</strain>
    </source>
</reference>
<dbReference type="InterPro" id="IPR034746">
    <property type="entry name" value="POTRA"/>
</dbReference>
<dbReference type="EMBL" id="JAINWA010000003">
    <property type="protein sequence ID" value="MCD1655483.1"/>
    <property type="molecule type" value="Genomic_DNA"/>
</dbReference>
<evidence type="ECO:0000256" key="2">
    <source>
        <dbReference type="ARBA" id="ARBA00023136"/>
    </source>
</evidence>
<accession>A0AAE3JJG1</accession>
<dbReference type="GO" id="GO:0019867">
    <property type="term" value="C:outer membrane"/>
    <property type="evidence" value="ECO:0007669"/>
    <property type="project" value="InterPro"/>
</dbReference>
<evidence type="ECO:0000259" key="4">
    <source>
        <dbReference type="PROSITE" id="PS51779"/>
    </source>
</evidence>
<proteinExistence type="predicted"/>
<dbReference type="PROSITE" id="PS51779">
    <property type="entry name" value="POTRA"/>
    <property type="match status" value="1"/>
</dbReference>
<keyword evidence="2" id="KW-0472">Membrane</keyword>
<dbReference type="Pfam" id="PF07244">
    <property type="entry name" value="POTRA"/>
    <property type="match status" value="1"/>
</dbReference>
<keyword evidence="6" id="KW-1185">Reference proteome</keyword>
<dbReference type="Gene3D" id="3.10.20.310">
    <property type="entry name" value="membrane protein fhac"/>
    <property type="match status" value="1"/>
</dbReference>
<comment type="caution">
    <text evidence="5">The sequence shown here is derived from an EMBL/GenBank/DDBJ whole genome shotgun (WGS) entry which is preliminary data.</text>
</comment>
<comment type="subcellular location">
    <subcellularLocation>
        <location evidence="1">Membrane</location>
    </subcellularLocation>
</comment>
<feature type="chain" id="PRO_5042238377" description="POTRA domain-containing protein" evidence="3">
    <location>
        <begin position="29"/>
        <end position="431"/>
    </location>
</feature>
<evidence type="ECO:0000256" key="1">
    <source>
        <dbReference type="ARBA" id="ARBA00004370"/>
    </source>
</evidence>
<feature type="signal peptide" evidence="3">
    <location>
        <begin position="1"/>
        <end position="28"/>
    </location>
</feature>
<feature type="domain" description="POTRA" evidence="4">
    <location>
        <begin position="48"/>
        <end position="119"/>
    </location>
</feature>
<dbReference type="InterPro" id="IPR010827">
    <property type="entry name" value="BamA/TamA_POTRA"/>
</dbReference>
<name>A0AAE3JJG1_9SPIR</name>
<gene>
    <name evidence="5" type="ORF">K7J14_12335</name>
</gene>
<evidence type="ECO:0000256" key="3">
    <source>
        <dbReference type="SAM" id="SignalP"/>
    </source>
</evidence>
<organism evidence="5 6">
    <name type="scientific">Teretinema zuelzerae</name>
    <dbReference type="NCBI Taxonomy" id="156"/>
    <lineage>
        <taxon>Bacteria</taxon>
        <taxon>Pseudomonadati</taxon>
        <taxon>Spirochaetota</taxon>
        <taxon>Spirochaetia</taxon>
        <taxon>Spirochaetales</taxon>
        <taxon>Treponemataceae</taxon>
        <taxon>Teretinema</taxon>
    </lineage>
</organism>
<protein>
    <recommendedName>
        <fullName evidence="4">POTRA domain-containing protein</fullName>
    </recommendedName>
</protein>
<sequence length="431" mass="47044">MEDSMTVLRNKNAVFCAALLFLSALSFAEAAAFTRERQQSLIAELGDLPVTDVELRGKFKLDPERARELSGVSRGDPLSTLALEEIEQRYLKTGLFSEVELALDQREEAVFLVVTLQEKRTFIPVPLVYASSSTQMFGLFVIEANLFSTGATLVTGGFGSPDKQFAMFLVNYQIDKESPGFTFFSNLTRGEETTDFVEGSSYRSWKSLDSRVSADAAFPLSPKFGVTAGTEARISRLYDASQSFAAPQDSLWISPVVGVYWSDKTRRLFYDSGLSASLDFRHGFPVEGESQWNSARANLAAGFKLPKETAFQILAAGEFSDRPPSAETELTRLQLLQGITLRSDKWIAGRASIDYPFAQTSWGIFTAGAFYESGFASQGLEGEKEGGFFHGPGAAFTIFLRKVAVPAVGISAGWNAAASRLAFSAAVGMQM</sequence>
<evidence type="ECO:0000313" key="6">
    <source>
        <dbReference type="Proteomes" id="UP001198163"/>
    </source>
</evidence>
<dbReference type="Proteomes" id="UP001198163">
    <property type="component" value="Unassembled WGS sequence"/>
</dbReference>
<evidence type="ECO:0000313" key="5">
    <source>
        <dbReference type="EMBL" id="MCD1655483.1"/>
    </source>
</evidence>